<evidence type="ECO:0000256" key="4">
    <source>
        <dbReference type="ARBA" id="ARBA00023055"/>
    </source>
</evidence>
<dbReference type="GO" id="GO:0005829">
    <property type="term" value="C:cytosol"/>
    <property type="evidence" value="ECO:0007669"/>
    <property type="project" value="TreeGrafter"/>
</dbReference>
<dbReference type="SUPFAM" id="SSF144000">
    <property type="entry name" value="Oxysterol-binding protein-like"/>
    <property type="match status" value="1"/>
</dbReference>
<dbReference type="GO" id="GO:0120009">
    <property type="term" value="P:intermembrane lipid transfer"/>
    <property type="evidence" value="ECO:0007669"/>
    <property type="project" value="UniProtKB-ARBA"/>
</dbReference>
<evidence type="ECO:0000256" key="5">
    <source>
        <dbReference type="ARBA" id="ARBA00023121"/>
    </source>
</evidence>
<dbReference type="Pfam" id="PF01237">
    <property type="entry name" value="Oxysterol_BP"/>
    <property type="match status" value="1"/>
</dbReference>
<evidence type="ECO:0000256" key="6">
    <source>
        <dbReference type="RuleBase" id="RU003844"/>
    </source>
</evidence>
<evidence type="ECO:0000313" key="9">
    <source>
        <dbReference type="Proteomes" id="UP001162131"/>
    </source>
</evidence>
<dbReference type="InterPro" id="IPR000648">
    <property type="entry name" value="Oxysterol-bd"/>
</dbReference>
<dbReference type="SMART" id="SM00233">
    <property type="entry name" value="PH"/>
    <property type="match status" value="1"/>
</dbReference>
<evidence type="ECO:0000256" key="3">
    <source>
        <dbReference type="ARBA" id="ARBA00022553"/>
    </source>
</evidence>
<evidence type="ECO:0000313" key="8">
    <source>
        <dbReference type="EMBL" id="CAG9321830.1"/>
    </source>
</evidence>
<feature type="domain" description="PH" evidence="7">
    <location>
        <begin position="1"/>
        <end position="89"/>
    </location>
</feature>
<keyword evidence="9" id="KW-1185">Reference proteome</keyword>
<comment type="similarity">
    <text evidence="1 6">Belongs to the OSBP family.</text>
</comment>
<name>A0AAU9J4L8_9CILI</name>
<evidence type="ECO:0000256" key="1">
    <source>
        <dbReference type="ARBA" id="ARBA00008842"/>
    </source>
</evidence>
<dbReference type="PROSITE" id="PS50003">
    <property type="entry name" value="PH_DOMAIN"/>
    <property type="match status" value="1"/>
</dbReference>
<dbReference type="Proteomes" id="UP001162131">
    <property type="component" value="Unassembled WGS sequence"/>
</dbReference>
<gene>
    <name evidence="8" type="ORF">BSTOLATCC_MIC29737</name>
</gene>
<sequence length="604" mass="69045">MEGYLLKWTNYVFGWQRRYFILHDGVLHYCKEKGSSKRGAIHLDISNVFKHPRNPLRFYIDTGCTSVHLKAFTVSEAEDWYWAIRREQSDRTDAPRQNPKEIPISEIISGKIGEMWSVHAQIQAAIDLIPSNMKKHIPGLDKIISLTEQMKIIGSETLGIIEDAEKNHLKLWNEPPEVDIGGVEFDKVQKERVEAGYDIGIDDDAIDFVDAQSHISEKIEEIEVNLLVPNDLMPHRSCLPVLRNPRQKINIWKVIKDSIGLELSRIAVPVYFNEPLSFLQRFSEDLTYSETLVKAATCPDSCMRLAYVACFAVSSYASNENRTMKPFNPLLGETYELQRDGFNLISEQVSHHPPVSAIHVDHEKYWFSGMTQVKTAFKGTYLVVNPSGTFHVGLKPYNDHFVWQKPLSNVHNIIMGKIYLEHYGTVEMSNIATGDKAVIELKKAGWFERPSGEVAGSILDANGVEKYKIYGKYNEGMNIIEPITGDTTVAWKLYPNPDAFEHSYYFSDFALQLNLPPELVPGIAPTDSRLRPDQRALENGDIKFASSEKFRLEEKQRASRKILEETGEIHQPKWFEQRNDEWVYSGGYWEDKAKGCFTGCPDIF</sequence>
<protein>
    <recommendedName>
        <fullName evidence="7">PH domain-containing protein</fullName>
    </recommendedName>
</protein>
<dbReference type="Gene3D" id="2.40.160.120">
    <property type="match status" value="1"/>
</dbReference>
<evidence type="ECO:0000256" key="2">
    <source>
        <dbReference type="ARBA" id="ARBA00022448"/>
    </source>
</evidence>
<keyword evidence="5" id="KW-0446">Lipid-binding</keyword>
<dbReference type="GO" id="GO:0032934">
    <property type="term" value="F:sterol binding"/>
    <property type="evidence" value="ECO:0007669"/>
    <property type="project" value="TreeGrafter"/>
</dbReference>
<proteinExistence type="inferred from homology"/>
<dbReference type="Pfam" id="PF00169">
    <property type="entry name" value="PH"/>
    <property type="match status" value="1"/>
</dbReference>
<evidence type="ECO:0000259" key="7">
    <source>
        <dbReference type="PROSITE" id="PS50003"/>
    </source>
</evidence>
<dbReference type="FunFam" id="2.40.160.120:FF:000001">
    <property type="entry name" value="Oxysterol-binding protein"/>
    <property type="match status" value="1"/>
</dbReference>
<keyword evidence="4" id="KW-0445">Lipid transport</keyword>
<dbReference type="Gene3D" id="2.30.29.30">
    <property type="entry name" value="Pleckstrin-homology domain (PH domain)/Phosphotyrosine-binding domain (PTB)"/>
    <property type="match status" value="1"/>
</dbReference>
<dbReference type="InterPro" id="IPR037239">
    <property type="entry name" value="OSBP_sf"/>
</dbReference>
<dbReference type="EMBL" id="CAJZBQ010000029">
    <property type="protein sequence ID" value="CAG9321830.1"/>
    <property type="molecule type" value="Genomic_DNA"/>
</dbReference>
<accession>A0AAU9J4L8</accession>
<dbReference type="SUPFAM" id="SSF50729">
    <property type="entry name" value="PH domain-like"/>
    <property type="match status" value="1"/>
</dbReference>
<dbReference type="Gene3D" id="3.30.70.3490">
    <property type="match status" value="1"/>
</dbReference>
<comment type="caution">
    <text evidence="8">The sequence shown here is derived from an EMBL/GenBank/DDBJ whole genome shotgun (WGS) entry which is preliminary data.</text>
</comment>
<keyword evidence="3" id="KW-0597">Phosphoprotein</keyword>
<dbReference type="InterPro" id="IPR018494">
    <property type="entry name" value="Oxysterol-bd_CS"/>
</dbReference>
<dbReference type="InterPro" id="IPR001849">
    <property type="entry name" value="PH_domain"/>
</dbReference>
<dbReference type="PANTHER" id="PTHR10972">
    <property type="entry name" value="OXYSTEROL-BINDING PROTEIN-RELATED"/>
    <property type="match status" value="1"/>
</dbReference>
<dbReference type="PROSITE" id="PS01013">
    <property type="entry name" value="OSBP"/>
    <property type="match status" value="1"/>
</dbReference>
<dbReference type="PANTHER" id="PTHR10972:SF205">
    <property type="entry name" value="OXYSTEROL-BINDING PROTEIN 1"/>
    <property type="match status" value="1"/>
</dbReference>
<dbReference type="AlphaFoldDB" id="A0AAU9J4L8"/>
<dbReference type="GO" id="GO:0016020">
    <property type="term" value="C:membrane"/>
    <property type="evidence" value="ECO:0007669"/>
    <property type="project" value="TreeGrafter"/>
</dbReference>
<organism evidence="8 9">
    <name type="scientific">Blepharisma stoltei</name>
    <dbReference type="NCBI Taxonomy" id="1481888"/>
    <lineage>
        <taxon>Eukaryota</taxon>
        <taxon>Sar</taxon>
        <taxon>Alveolata</taxon>
        <taxon>Ciliophora</taxon>
        <taxon>Postciliodesmatophora</taxon>
        <taxon>Heterotrichea</taxon>
        <taxon>Heterotrichida</taxon>
        <taxon>Blepharismidae</taxon>
        <taxon>Blepharisma</taxon>
    </lineage>
</organism>
<dbReference type="InterPro" id="IPR011993">
    <property type="entry name" value="PH-like_dom_sf"/>
</dbReference>
<reference evidence="8" key="1">
    <citation type="submission" date="2021-09" db="EMBL/GenBank/DDBJ databases">
        <authorList>
            <consortium name="AG Swart"/>
            <person name="Singh M."/>
            <person name="Singh A."/>
            <person name="Seah K."/>
            <person name="Emmerich C."/>
        </authorList>
    </citation>
    <scope>NUCLEOTIDE SEQUENCE</scope>
    <source>
        <strain evidence="8">ATCC30299</strain>
    </source>
</reference>
<keyword evidence="2" id="KW-0813">Transport</keyword>